<dbReference type="Proteomes" id="UP001177021">
    <property type="component" value="Unassembled WGS sequence"/>
</dbReference>
<comment type="caution">
    <text evidence="1">The sequence shown here is derived from an EMBL/GenBank/DDBJ whole genome shotgun (WGS) entry which is preliminary data.</text>
</comment>
<sequence>MLLFKTNLYYVLLLLLLSCSSSSSVITSSLPQNNPYLTSTTLFLQNYHKMFQNFKIFIYNTNTNQFNFETEQESMFYSSLQNSSYLTQQPQQAHLFFLPFSSNISTRSLARLVSRIRKEFPYWNRSLGADHFYLSCAGISNSNDRNIVELKKNAVQITCFPTRCHSFVPHKDITLPPVINVHAPFKNLHAPVKLGGGGEFCVVEYGNSEVLWIGEAMRLGCVPVVVTEGTMNDMPFMDVLKWKEMAVFVKSDVKNVTWRERHQNMRRLGVVARKHLRWNRPSLPFDAFNTVMFQLWLRRHTICFWCYIFKEITFRLTKGVEMHMYQKMQSNYCTYCCMQLYTLNIRR</sequence>
<protein>
    <submittedName>
        <fullName evidence="1">Uncharacterized protein</fullName>
    </submittedName>
</protein>
<reference evidence="1" key="1">
    <citation type="submission" date="2023-10" db="EMBL/GenBank/DDBJ databases">
        <authorList>
            <person name="Rodriguez Cubillos JULIANA M."/>
            <person name="De Vega J."/>
        </authorList>
    </citation>
    <scope>NUCLEOTIDE SEQUENCE</scope>
</reference>
<proteinExistence type="predicted"/>
<evidence type="ECO:0000313" key="1">
    <source>
        <dbReference type="EMBL" id="CAJ2653244.1"/>
    </source>
</evidence>
<keyword evidence="2" id="KW-1185">Reference proteome</keyword>
<name>A0ACB0KAE6_TRIPR</name>
<dbReference type="EMBL" id="CASHSV030000206">
    <property type="protein sequence ID" value="CAJ2653244.1"/>
    <property type="molecule type" value="Genomic_DNA"/>
</dbReference>
<organism evidence="1 2">
    <name type="scientific">Trifolium pratense</name>
    <name type="common">Red clover</name>
    <dbReference type="NCBI Taxonomy" id="57577"/>
    <lineage>
        <taxon>Eukaryota</taxon>
        <taxon>Viridiplantae</taxon>
        <taxon>Streptophyta</taxon>
        <taxon>Embryophyta</taxon>
        <taxon>Tracheophyta</taxon>
        <taxon>Spermatophyta</taxon>
        <taxon>Magnoliopsida</taxon>
        <taxon>eudicotyledons</taxon>
        <taxon>Gunneridae</taxon>
        <taxon>Pentapetalae</taxon>
        <taxon>rosids</taxon>
        <taxon>fabids</taxon>
        <taxon>Fabales</taxon>
        <taxon>Fabaceae</taxon>
        <taxon>Papilionoideae</taxon>
        <taxon>50 kb inversion clade</taxon>
        <taxon>NPAAA clade</taxon>
        <taxon>Hologalegina</taxon>
        <taxon>IRL clade</taxon>
        <taxon>Trifolieae</taxon>
        <taxon>Trifolium</taxon>
    </lineage>
</organism>
<evidence type="ECO:0000313" key="2">
    <source>
        <dbReference type="Proteomes" id="UP001177021"/>
    </source>
</evidence>
<accession>A0ACB0KAE6</accession>
<gene>
    <name evidence="1" type="ORF">MILVUS5_LOCUS20622</name>
</gene>